<comment type="caution">
    <text evidence="1">The sequence shown here is derived from an EMBL/GenBank/DDBJ whole genome shotgun (WGS) entry which is preliminary data.</text>
</comment>
<evidence type="ECO:0008006" key="3">
    <source>
        <dbReference type="Google" id="ProtNLM"/>
    </source>
</evidence>
<proteinExistence type="predicted"/>
<sequence>MAKNTKKETLLNKAVVLGSSLVYLGKGVAEDVISEFEKRNLLAGKEGKELADKLRSDLMDKKDEVKERVVKELRNIVDQLGIATKEDLKKMKKK</sequence>
<name>A0A0G0JAV7_9BACT</name>
<gene>
    <name evidence="1" type="ORF">US86_C0016G0007</name>
</gene>
<reference evidence="1 2" key="1">
    <citation type="journal article" date="2015" name="Nature">
        <title>rRNA introns, odd ribosomes, and small enigmatic genomes across a large radiation of phyla.</title>
        <authorList>
            <person name="Brown C.T."/>
            <person name="Hug L.A."/>
            <person name="Thomas B.C."/>
            <person name="Sharon I."/>
            <person name="Castelle C.J."/>
            <person name="Singh A."/>
            <person name="Wilkins M.J."/>
            <person name="Williams K.H."/>
            <person name="Banfield J.F."/>
        </authorList>
    </citation>
    <scope>NUCLEOTIDE SEQUENCE [LARGE SCALE GENOMIC DNA]</scope>
</reference>
<accession>A0A0G0JAV7</accession>
<dbReference type="AlphaFoldDB" id="A0A0G0JAV7"/>
<dbReference type="EMBL" id="LBUP01000016">
    <property type="protein sequence ID" value="KKQ64778.1"/>
    <property type="molecule type" value="Genomic_DNA"/>
</dbReference>
<evidence type="ECO:0000313" key="2">
    <source>
        <dbReference type="Proteomes" id="UP000034235"/>
    </source>
</evidence>
<organism evidence="1 2">
    <name type="scientific">Candidatus Daviesbacteria bacterium GW2011_GWA2_38_24</name>
    <dbReference type="NCBI Taxonomy" id="1618422"/>
    <lineage>
        <taxon>Bacteria</taxon>
        <taxon>Candidatus Daviesiibacteriota</taxon>
    </lineage>
</organism>
<dbReference type="Proteomes" id="UP000034235">
    <property type="component" value="Unassembled WGS sequence"/>
</dbReference>
<evidence type="ECO:0000313" key="1">
    <source>
        <dbReference type="EMBL" id="KKQ64778.1"/>
    </source>
</evidence>
<protein>
    <recommendedName>
        <fullName evidence="3">Polyhydroxyalkanoate synthesis regulator phasin</fullName>
    </recommendedName>
</protein>